<name>A0ABM9H8W4_STRGL</name>
<feature type="compositionally biased region" description="Basic and acidic residues" evidence="1">
    <location>
        <begin position="30"/>
        <end position="46"/>
    </location>
</feature>
<sequence length="46" mass="4962">MHHQHDEARLRLPGGTAPGAPNTAEETAEEAARPSGPDRHTRPEIP</sequence>
<evidence type="ECO:0000313" key="2">
    <source>
        <dbReference type="EMBL" id="CAH9420129.1"/>
    </source>
</evidence>
<protein>
    <submittedName>
        <fullName evidence="2">Uncharacterized protein</fullName>
    </submittedName>
</protein>
<dbReference type="Proteomes" id="UP001154015">
    <property type="component" value="Unassembled WGS sequence"/>
</dbReference>
<feature type="compositionally biased region" description="Basic and acidic residues" evidence="1">
    <location>
        <begin position="1"/>
        <end position="10"/>
    </location>
</feature>
<dbReference type="EMBL" id="CAKXYP010000033">
    <property type="protein sequence ID" value="CAH9420129.1"/>
    <property type="molecule type" value="Genomic_DNA"/>
</dbReference>
<feature type="region of interest" description="Disordered" evidence="1">
    <location>
        <begin position="1"/>
        <end position="46"/>
    </location>
</feature>
<comment type="caution">
    <text evidence="2">The sequence shown here is derived from an EMBL/GenBank/DDBJ whole genome shotgun (WGS) entry which is preliminary data.</text>
</comment>
<proteinExistence type="predicted"/>
<evidence type="ECO:0000256" key="1">
    <source>
        <dbReference type="SAM" id="MobiDB-lite"/>
    </source>
</evidence>
<reference evidence="2" key="1">
    <citation type="submission" date="2022-03" db="EMBL/GenBank/DDBJ databases">
        <authorList>
            <person name="Leyn A S."/>
        </authorList>
    </citation>
    <scope>NUCLEOTIDE SEQUENCE</scope>
    <source>
        <strain evidence="2">Streptomyces globisporus 4-3</strain>
    </source>
</reference>
<keyword evidence="3" id="KW-1185">Reference proteome</keyword>
<gene>
    <name evidence="2" type="ORF">SGL43_07185</name>
</gene>
<evidence type="ECO:0000313" key="3">
    <source>
        <dbReference type="Proteomes" id="UP001154015"/>
    </source>
</evidence>
<organism evidence="2 3">
    <name type="scientific">Streptomyces globisporus</name>
    <dbReference type="NCBI Taxonomy" id="1908"/>
    <lineage>
        <taxon>Bacteria</taxon>
        <taxon>Bacillati</taxon>
        <taxon>Actinomycetota</taxon>
        <taxon>Actinomycetes</taxon>
        <taxon>Kitasatosporales</taxon>
        <taxon>Streptomycetaceae</taxon>
        <taxon>Streptomyces</taxon>
    </lineage>
</organism>
<accession>A0ABM9H8W4</accession>